<dbReference type="PANTHER" id="PTHR31902:SF14">
    <property type="entry name" value="ACTIN PATCHES DISTAL PROTEIN 1"/>
    <property type="match status" value="1"/>
</dbReference>
<dbReference type="OrthoDB" id="10253744at2759"/>
<keyword evidence="2" id="KW-1185">Reference proteome</keyword>
<dbReference type="FunFam" id="3.40.30.10:FF:000213">
    <property type="entry name" value="APD1p protein"/>
    <property type="match status" value="1"/>
</dbReference>
<dbReference type="InterPro" id="IPR036249">
    <property type="entry name" value="Thioredoxin-like_sf"/>
</dbReference>
<organism evidence="1 2">
    <name type="scientific">Carex littledalei</name>
    <dbReference type="NCBI Taxonomy" id="544730"/>
    <lineage>
        <taxon>Eukaryota</taxon>
        <taxon>Viridiplantae</taxon>
        <taxon>Streptophyta</taxon>
        <taxon>Embryophyta</taxon>
        <taxon>Tracheophyta</taxon>
        <taxon>Spermatophyta</taxon>
        <taxon>Magnoliopsida</taxon>
        <taxon>Liliopsida</taxon>
        <taxon>Poales</taxon>
        <taxon>Cyperaceae</taxon>
        <taxon>Cyperoideae</taxon>
        <taxon>Cariceae</taxon>
        <taxon>Carex</taxon>
        <taxon>Carex subgen. Euthyceras</taxon>
    </lineage>
</organism>
<dbReference type="PANTHER" id="PTHR31902">
    <property type="entry name" value="ACTIN PATCHES DISTAL PROTEIN 1"/>
    <property type="match status" value="1"/>
</dbReference>
<dbReference type="AlphaFoldDB" id="A0A833VL96"/>
<evidence type="ECO:0000313" key="2">
    <source>
        <dbReference type="Proteomes" id="UP000623129"/>
    </source>
</evidence>
<dbReference type="Pfam" id="PF06999">
    <property type="entry name" value="Suc_Fer-like"/>
    <property type="match status" value="1"/>
</dbReference>
<accession>A0A833VL96</accession>
<protein>
    <submittedName>
        <fullName evidence="1">Altered inheritance of mitochondria protein 32</fullName>
    </submittedName>
</protein>
<sequence>MKRVPLLHLLSRRRFSTSSTVETGFSRPEFGRERLVGTVQPYDRHVFLHYGLPTTWHSDVEAEEGLSRSLSLAIKARQGEMKKKTRLTIHGGADNASSTSSGDILIFPDMARYRNLSNLHVDDFVEEVLVKEANWQSSSMQILNRSYIFVCSHGTHDQRCGFCGPALVNKFQEDIASLGLVDKVYVSPCSHIGGHKYAGNVIIFDSSFNGESTGHWYGYVSPDDVPVLLEQHLRGGKIVEKLWRGQMGLSREEQKKAQELRLQLGSEIASRKHG</sequence>
<reference evidence="1" key="1">
    <citation type="submission" date="2020-01" db="EMBL/GenBank/DDBJ databases">
        <title>Genome sequence of Kobresia littledalei, the first chromosome-level genome in the family Cyperaceae.</title>
        <authorList>
            <person name="Qu G."/>
        </authorList>
    </citation>
    <scope>NUCLEOTIDE SEQUENCE</scope>
    <source>
        <strain evidence="1">C.B.Clarke</strain>
        <tissue evidence="1">Leaf</tissue>
    </source>
</reference>
<dbReference type="SUPFAM" id="SSF52833">
    <property type="entry name" value="Thioredoxin-like"/>
    <property type="match status" value="1"/>
</dbReference>
<evidence type="ECO:0000313" key="1">
    <source>
        <dbReference type="EMBL" id="KAF3327598.1"/>
    </source>
</evidence>
<comment type="caution">
    <text evidence="1">The sequence shown here is derived from an EMBL/GenBank/DDBJ whole genome shotgun (WGS) entry which is preliminary data.</text>
</comment>
<dbReference type="CDD" id="cd03062">
    <property type="entry name" value="TRX_Fd_Sucrase"/>
    <property type="match status" value="1"/>
</dbReference>
<dbReference type="Gene3D" id="3.40.30.10">
    <property type="entry name" value="Glutaredoxin"/>
    <property type="match status" value="1"/>
</dbReference>
<dbReference type="Proteomes" id="UP000623129">
    <property type="component" value="Unassembled WGS sequence"/>
</dbReference>
<name>A0A833VL96_9POAL</name>
<proteinExistence type="predicted"/>
<gene>
    <name evidence="1" type="ORF">FCM35_KLT07716</name>
</gene>
<dbReference type="InterPro" id="IPR009737">
    <property type="entry name" value="Aim32/Apd1-like"/>
</dbReference>
<dbReference type="EMBL" id="SWLB01000017">
    <property type="protein sequence ID" value="KAF3327598.1"/>
    <property type="molecule type" value="Genomic_DNA"/>
</dbReference>